<evidence type="ECO:0008006" key="3">
    <source>
        <dbReference type="Google" id="ProtNLM"/>
    </source>
</evidence>
<organism evidence="1 2">
    <name type="scientific">Pontibacter korlensis</name>
    <dbReference type="NCBI Taxonomy" id="400092"/>
    <lineage>
        <taxon>Bacteria</taxon>
        <taxon>Pseudomonadati</taxon>
        <taxon>Bacteroidota</taxon>
        <taxon>Cytophagia</taxon>
        <taxon>Cytophagales</taxon>
        <taxon>Hymenobacteraceae</taxon>
        <taxon>Pontibacter</taxon>
    </lineage>
</organism>
<reference evidence="1 2" key="1">
    <citation type="journal article" date="2015" name="Sci. Rep.">
        <title>Unraveling adaptation of Pontibacter korlensis to radiation and infertility in desert through complete genome and comparative transcriptomic analysis.</title>
        <authorList>
            <person name="Dai J."/>
            <person name="Dai W."/>
            <person name="Qiu C."/>
            <person name="Yang Z."/>
            <person name="Zhang Y."/>
            <person name="Zhou M."/>
            <person name="Zhang L."/>
            <person name="Fang C."/>
            <person name="Gao Q."/>
            <person name="Yang Q."/>
            <person name="Li X."/>
            <person name="Wang Z."/>
            <person name="Wang Z."/>
            <person name="Jia Z."/>
            <person name="Chen X."/>
        </authorList>
    </citation>
    <scope>NUCLEOTIDE SEQUENCE [LARGE SCALE GENOMIC DNA]</scope>
    <source>
        <strain evidence="1 2">X14-1T</strain>
    </source>
</reference>
<sequence length="166" mass="18770">MIQFQTHIGLLKHLPGMHYLEVPQEVVQALGTLNIRLICTVNCKLSFQCGLMALGEGKAYVSISKKRMQQLGVRLGDEIAVTLEKDDSQYGTEVPAEMEELLLQDEEGSRRFLLLKPGMQRYMLNHVSAVKNPQLRVDRAITLIENLKKLPEGKENFRAMLGLPPR</sequence>
<dbReference type="AlphaFoldDB" id="A0A0E3ZDY8"/>
<accession>A0A0E3ZDY8</accession>
<dbReference type="OrthoDB" id="959664at2"/>
<dbReference type="KEGG" id="pko:PKOR_05700"/>
<dbReference type="Pfam" id="PF13376">
    <property type="entry name" value="OmdA"/>
    <property type="match status" value="1"/>
</dbReference>
<dbReference type="STRING" id="400092.PKOR_05700"/>
<dbReference type="HOGENOM" id="CLU_131428_0_0_10"/>
<evidence type="ECO:0000313" key="1">
    <source>
        <dbReference type="EMBL" id="AKD02710.1"/>
    </source>
</evidence>
<dbReference type="PATRIC" id="fig|400092.3.peg.1265"/>
<dbReference type="Pfam" id="PF08922">
    <property type="entry name" value="DUF1905"/>
    <property type="match status" value="1"/>
</dbReference>
<protein>
    <recommendedName>
        <fullName evidence="3">DUF1905 domain-containing protein</fullName>
    </recommendedName>
</protein>
<evidence type="ECO:0000313" key="2">
    <source>
        <dbReference type="Proteomes" id="UP000033109"/>
    </source>
</evidence>
<dbReference type="SUPFAM" id="SSF141694">
    <property type="entry name" value="AF2212/PG0164-like"/>
    <property type="match status" value="1"/>
</dbReference>
<keyword evidence="2" id="KW-1185">Reference proteome</keyword>
<dbReference type="EMBL" id="CP009621">
    <property type="protein sequence ID" value="AKD02710.1"/>
    <property type="molecule type" value="Genomic_DNA"/>
</dbReference>
<dbReference type="Gene3D" id="2.40.30.100">
    <property type="entry name" value="AF2212/PG0164-like"/>
    <property type="match status" value="1"/>
</dbReference>
<dbReference type="RefSeq" id="WP_046309642.1">
    <property type="nucleotide sequence ID" value="NZ_CBCSCY010000001.1"/>
</dbReference>
<gene>
    <name evidence="1" type="ORF">PKOR_05700</name>
</gene>
<proteinExistence type="predicted"/>
<dbReference type="InterPro" id="IPR015018">
    <property type="entry name" value="DUF1905"/>
</dbReference>
<dbReference type="Proteomes" id="UP000033109">
    <property type="component" value="Chromosome"/>
</dbReference>
<name>A0A0E3ZDY8_9BACT</name>
<dbReference type="InterPro" id="IPR037079">
    <property type="entry name" value="AF2212/PG0164-like_sf"/>
</dbReference>